<dbReference type="GO" id="GO:0016757">
    <property type="term" value="F:glycosyltransferase activity"/>
    <property type="evidence" value="ECO:0007669"/>
    <property type="project" value="UniProtKB-KW"/>
</dbReference>
<dbReference type="EC" id="2.4.1.-" evidence="4"/>
<proteinExistence type="predicted"/>
<gene>
    <name evidence="4" type="ORF">OENI_1681</name>
</gene>
<evidence type="ECO:0000313" key="5">
    <source>
        <dbReference type="Proteomes" id="UP000294726"/>
    </source>
</evidence>
<protein>
    <submittedName>
        <fullName evidence="4">Beta-1,6-galactofuranosyltransferase WbbI</fullName>
        <ecNumber evidence="4">2.4.1.-</ecNumber>
    </submittedName>
</protein>
<dbReference type="Proteomes" id="UP000294726">
    <property type="component" value="Chromosome"/>
</dbReference>
<keyword evidence="4" id="KW-0328">Glycosyltransferase</keyword>
<accession>A0AAQ2UTI3</accession>
<evidence type="ECO:0000313" key="4">
    <source>
        <dbReference type="EMBL" id="VDB99041.1"/>
    </source>
</evidence>
<dbReference type="RefSeq" id="WP_239644449.1">
    <property type="nucleotide sequence ID" value="NZ_LR031358.1"/>
</dbReference>
<evidence type="ECO:0000259" key="2">
    <source>
        <dbReference type="Pfam" id="PF26334"/>
    </source>
</evidence>
<dbReference type="AlphaFoldDB" id="A0AAQ2UTI3"/>
<dbReference type="Pfam" id="PF26334">
    <property type="entry name" value="Gtf3_N"/>
    <property type="match status" value="1"/>
</dbReference>
<feature type="domain" description="Glucosyltransferase 3-like C-terminal" evidence="3">
    <location>
        <begin position="154"/>
        <end position="309"/>
    </location>
</feature>
<dbReference type="InterPro" id="IPR058592">
    <property type="entry name" value="Gtf3_C"/>
</dbReference>
<organism evidence="4 5">
    <name type="scientific">Oenococcus oeni</name>
    <name type="common">Leuconostoc oenos</name>
    <dbReference type="NCBI Taxonomy" id="1247"/>
    <lineage>
        <taxon>Bacteria</taxon>
        <taxon>Bacillati</taxon>
        <taxon>Bacillota</taxon>
        <taxon>Bacilli</taxon>
        <taxon>Lactobacillales</taxon>
        <taxon>Lactobacillaceae</taxon>
        <taxon>Oenococcus</taxon>
    </lineage>
</organism>
<dbReference type="InterPro" id="IPR058591">
    <property type="entry name" value="Gtf3_N"/>
</dbReference>
<dbReference type="PIRSF" id="PIRSF007023">
    <property type="entry name" value="UDP-Galf_transf"/>
    <property type="match status" value="1"/>
</dbReference>
<name>A0AAQ2UTI3_OENOE</name>
<reference evidence="4 5" key="1">
    <citation type="submission" date="2018-08" db="EMBL/GenBank/DDBJ databases">
        <authorList>
            <person name="Lorentzen P. G. S. M."/>
        </authorList>
    </citation>
    <scope>NUCLEOTIDE SEQUENCE [LARGE SCALE GENOMIC DNA]</scope>
    <source>
        <strain evidence="4 5">CRBO_1381</strain>
    </source>
</reference>
<sequence>MNWVTLTDEPWMPIGADKAKEDFAKIAENLGFGILKINRAEKTVDLSVIKPGDLLVHQYPSYLGDQWELNFQKELKKIGSRTAILIHDFETFRIHDYKSKKIAFQVLSTADYLITHNKKMTNRLFQINQNIFQIELFDYLSPEKNKTKKIPTSLVYAGSLSKSSWIKSYSLKIPIDIFGRLPKKWSLEKNDYLVLHKPIIPDQLPIFLNNKWGLVWDEDQEKNKTNYQNYQKINSPHKLSLYLAANIPVIVWEKSAITNFVLENKIGIAINNLAEIPDKIKKVEIDFDNLDNLSKKIRGGYFTEKLLRKIISLDGCH</sequence>
<dbReference type="EMBL" id="LR031358">
    <property type="protein sequence ID" value="VDB99041.1"/>
    <property type="molecule type" value="Genomic_DNA"/>
</dbReference>
<keyword evidence="1 4" id="KW-0808">Transferase</keyword>
<dbReference type="Gene3D" id="3.40.50.2000">
    <property type="entry name" value="Glycogen Phosphorylase B"/>
    <property type="match status" value="2"/>
</dbReference>
<feature type="domain" description="Glucosyltransferase 3-like N-terminal" evidence="2">
    <location>
        <begin position="2"/>
        <end position="124"/>
    </location>
</feature>
<dbReference type="Pfam" id="PF26337">
    <property type="entry name" value="Gtf3_C"/>
    <property type="match status" value="1"/>
</dbReference>
<evidence type="ECO:0000259" key="3">
    <source>
        <dbReference type="Pfam" id="PF26337"/>
    </source>
</evidence>
<evidence type="ECO:0000256" key="1">
    <source>
        <dbReference type="ARBA" id="ARBA00022679"/>
    </source>
</evidence>